<dbReference type="AlphaFoldDB" id="A0A8T4H044"/>
<comment type="caution">
    <text evidence="2">The sequence shown here is derived from an EMBL/GenBank/DDBJ whole genome shotgun (WGS) entry which is preliminary data.</text>
</comment>
<organism evidence="2 3">
    <name type="scientific">Halolamina salifodinae</name>
    <dbReference type="NCBI Taxonomy" id="1202767"/>
    <lineage>
        <taxon>Archaea</taxon>
        <taxon>Methanobacteriati</taxon>
        <taxon>Methanobacteriota</taxon>
        <taxon>Stenosarchaea group</taxon>
        <taxon>Halobacteria</taxon>
        <taxon>Halobacteriales</taxon>
        <taxon>Haloferacaceae</taxon>
    </lineage>
</organism>
<proteinExistence type="predicted"/>
<feature type="transmembrane region" description="Helical" evidence="1">
    <location>
        <begin position="12"/>
        <end position="35"/>
    </location>
</feature>
<dbReference type="Proteomes" id="UP000823736">
    <property type="component" value="Unassembled WGS sequence"/>
</dbReference>
<accession>A0A8T4H044</accession>
<feature type="transmembrane region" description="Helical" evidence="1">
    <location>
        <begin position="84"/>
        <end position="110"/>
    </location>
</feature>
<dbReference type="OrthoDB" id="385383at2157"/>
<reference evidence="2" key="1">
    <citation type="submission" date="2021-03" db="EMBL/GenBank/DDBJ databases">
        <title>Genomic Encyclopedia of Type Strains, Phase IV (KMG-IV): sequencing the most valuable type-strain genomes for metagenomic binning, comparative biology and taxonomic classification.</title>
        <authorList>
            <person name="Goeker M."/>
        </authorList>
    </citation>
    <scope>NUCLEOTIDE SEQUENCE</scope>
    <source>
        <strain evidence="2">DSM 26232</strain>
    </source>
</reference>
<sequence>MPLVLRDRVGLFGLFPLFFLNLAVSTAAVILYRIVPIVALALAWAYLYVLLLQTRIMAVLVVTGFVTTPIIARFTDAFTPDVAVYSMGVLAASVVAAHLVAVVISALTGFRI</sequence>
<keyword evidence="1" id="KW-0472">Membrane</keyword>
<keyword evidence="1" id="KW-1133">Transmembrane helix</keyword>
<keyword evidence="1" id="KW-0812">Transmembrane</keyword>
<protein>
    <submittedName>
        <fullName evidence="2">Uncharacterized protein</fullName>
    </submittedName>
</protein>
<evidence type="ECO:0000256" key="1">
    <source>
        <dbReference type="SAM" id="Phobius"/>
    </source>
</evidence>
<dbReference type="EMBL" id="JAGGLC010000003">
    <property type="protein sequence ID" value="MBP1986965.1"/>
    <property type="molecule type" value="Genomic_DNA"/>
</dbReference>
<feature type="transmembrane region" description="Helical" evidence="1">
    <location>
        <begin position="47"/>
        <end position="72"/>
    </location>
</feature>
<gene>
    <name evidence="2" type="ORF">J2753_001463</name>
</gene>
<keyword evidence="3" id="KW-1185">Reference proteome</keyword>
<evidence type="ECO:0000313" key="3">
    <source>
        <dbReference type="Proteomes" id="UP000823736"/>
    </source>
</evidence>
<evidence type="ECO:0000313" key="2">
    <source>
        <dbReference type="EMBL" id="MBP1986965.1"/>
    </source>
</evidence>
<dbReference type="RefSeq" id="WP_209491257.1">
    <property type="nucleotide sequence ID" value="NZ_JAGGLC010000003.1"/>
</dbReference>
<name>A0A8T4H044_9EURY</name>